<protein>
    <submittedName>
        <fullName evidence="2">GNAT family N-acetyltransferase</fullName>
    </submittedName>
</protein>
<reference evidence="2 3" key="1">
    <citation type="submission" date="2020-07" db="EMBL/GenBank/DDBJ databases">
        <title>Description of Limosilactobacillus balticus sp. nov., Limosilactobacillus agrestis sp. nov., Limosilactobacillus albertensis sp. nov., Limosilactobacillus rudii sp. nov., Limosilactobacillus fastidiosus sp. nov., five novel Limosilactobacillus species isolated from the vertebrate gastrointestinal tract, and proposal of 6 subspecies of Limosilactobacillus reuteri adapted to the gastrointestinal tract of specific vertebrate hosts.</title>
        <authorList>
            <person name="Li F."/>
            <person name="Cheng C."/>
            <person name="Zheng J."/>
            <person name="Quevedo R.M."/>
            <person name="Li J."/>
            <person name="Roos S."/>
            <person name="Gaenzle M.G."/>
            <person name="Walter J."/>
        </authorList>
    </citation>
    <scope>NUCLEOTIDE SEQUENCE [LARGE SCALE GENOMIC DNA]</scope>
    <source>
        <strain evidence="2 3">STM2_1</strain>
    </source>
</reference>
<dbReference type="PROSITE" id="PS51186">
    <property type="entry name" value="GNAT"/>
    <property type="match status" value="1"/>
</dbReference>
<organism evidence="2 3">
    <name type="scientific">Limosilactobacillus rudii</name>
    <dbReference type="NCBI Taxonomy" id="2759755"/>
    <lineage>
        <taxon>Bacteria</taxon>
        <taxon>Bacillati</taxon>
        <taxon>Bacillota</taxon>
        <taxon>Bacilli</taxon>
        <taxon>Lactobacillales</taxon>
        <taxon>Lactobacillaceae</taxon>
        <taxon>Limosilactobacillus</taxon>
    </lineage>
</organism>
<dbReference type="InterPro" id="IPR016181">
    <property type="entry name" value="Acyl_CoA_acyltransferase"/>
</dbReference>
<accession>A0A7W3YN55</accession>
<dbReference type="SUPFAM" id="SSF55729">
    <property type="entry name" value="Acyl-CoA N-acyltransferases (Nat)"/>
    <property type="match status" value="1"/>
</dbReference>
<dbReference type="GO" id="GO:0016747">
    <property type="term" value="F:acyltransferase activity, transferring groups other than amino-acyl groups"/>
    <property type="evidence" value="ECO:0007669"/>
    <property type="project" value="InterPro"/>
</dbReference>
<dbReference type="EMBL" id="JACIVA010000045">
    <property type="protein sequence ID" value="MBB1097290.1"/>
    <property type="molecule type" value="Genomic_DNA"/>
</dbReference>
<keyword evidence="3" id="KW-1185">Reference proteome</keyword>
<dbReference type="Gene3D" id="3.40.630.30">
    <property type="match status" value="1"/>
</dbReference>
<evidence type="ECO:0000259" key="1">
    <source>
        <dbReference type="PROSITE" id="PS51186"/>
    </source>
</evidence>
<sequence>MWEIKNFNELTVPELYQIMVLRAKVFVVAQQRVYQDPDNRDQQAIHLFKHDQDGKVIAYARVFLINDQQTVTFGRVVTSNKVRGQGIGGQLLDKIMEVIRDNYPGKLIEIEAQEQVQGFYERANFVSEGEPFIYKSTPHIKMVHQPL</sequence>
<dbReference type="AlphaFoldDB" id="A0A7W3YN55"/>
<dbReference type="InterPro" id="IPR000182">
    <property type="entry name" value="GNAT_dom"/>
</dbReference>
<keyword evidence="2" id="KW-0808">Transferase</keyword>
<dbReference type="Pfam" id="PF13673">
    <property type="entry name" value="Acetyltransf_10"/>
    <property type="match status" value="1"/>
</dbReference>
<dbReference type="CDD" id="cd04301">
    <property type="entry name" value="NAT_SF"/>
    <property type="match status" value="1"/>
</dbReference>
<evidence type="ECO:0000313" key="2">
    <source>
        <dbReference type="EMBL" id="MBB1097290.1"/>
    </source>
</evidence>
<gene>
    <name evidence="2" type="ORF">H5S09_04995</name>
</gene>
<comment type="caution">
    <text evidence="2">The sequence shown here is derived from an EMBL/GenBank/DDBJ whole genome shotgun (WGS) entry which is preliminary data.</text>
</comment>
<dbReference type="Proteomes" id="UP000517106">
    <property type="component" value="Unassembled WGS sequence"/>
</dbReference>
<name>A0A7W3YN55_9LACO</name>
<dbReference type="RefSeq" id="WP_182596032.1">
    <property type="nucleotide sequence ID" value="NZ_JACIVA010000045.1"/>
</dbReference>
<evidence type="ECO:0000313" key="3">
    <source>
        <dbReference type="Proteomes" id="UP000517106"/>
    </source>
</evidence>
<feature type="domain" description="N-acetyltransferase" evidence="1">
    <location>
        <begin position="5"/>
        <end position="147"/>
    </location>
</feature>
<proteinExistence type="predicted"/>